<dbReference type="Proteomes" id="UP000738126">
    <property type="component" value="Unassembled WGS sequence"/>
</dbReference>
<gene>
    <name evidence="2" type="ORF">CKO13_00920</name>
</gene>
<organism evidence="2 3">
    <name type="scientific">Halorhodospira neutriphila</name>
    <dbReference type="NCBI Taxonomy" id="168379"/>
    <lineage>
        <taxon>Bacteria</taxon>
        <taxon>Pseudomonadati</taxon>
        <taxon>Pseudomonadota</taxon>
        <taxon>Gammaproteobacteria</taxon>
        <taxon>Chromatiales</taxon>
        <taxon>Ectothiorhodospiraceae</taxon>
        <taxon>Halorhodospira</taxon>
    </lineage>
</organism>
<dbReference type="Pfam" id="PF06685">
    <property type="entry name" value="DUF1186"/>
    <property type="match status" value="1"/>
</dbReference>
<feature type="region of interest" description="Disordered" evidence="1">
    <location>
        <begin position="260"/>
        <end position="317"/>
    </location>
</feature>
<proteinExistence type="predicted"/>
<reference evidence="2 3" key="1">
    <citation type="journal article" date="2020" name="Microorganisms">
        <title>Osmotic Adaptation and Compatible Solute Biosynthesis of Phototrophic Bacteria as Revealed from Genome Analyses.</title>
        <authorList>
            <person name="Imhoff J.F."/>
            <person name="Rahn T."/>
            <person name="Kunzel S."/>
            <person name="Keller A."/>
            <person name="Neulinger S.C."/>
        </authorList>
    </citation>
    <scope>NUCLEOTIDE SEQUENCE [LARGE SCALE GENOMIC DNA]</scope>
    <source>
        <strain evidence="2 3">DSM 15116</strain>
    </source>
</reference>
<evidence type="ECO:0000313" key="2">
    <source>
        <dbReference type="EMBL" id="MBK1725611.1"/>
    </source>
</evidence>
<name>A0ABS1E1N1_9GAMM</name>
<evidence type="ECO:0008006" key="4">
    <source>
        <dbReference type="Google" id="ProtNLM"/>
    </source>
</evidence>
<keyword evidence="3" id="KW-1185">Reference proteome</keyword>
<accession>A0ABS1E1N1</accession>
<dbReference type="InterPro" id="IPR010602">
    <property type="entry name" value="DUF1186"/>
</dbReference>
<evidence type="ECO:0000313" key="3">
    <source>
        <dbReference type="Proteomes" id="UP000738126"/>
    </source>
</evidence>
<dbReference type="EMBL" id="NRSH01000005">
    <property type="protein sequence ID" value="MBK1725611.1"/>
    <property type="molecule type" value="Genomic_DNA"/>
</dbReference>
<protein>
    <recommendedName>
        <fullName evidence="4">DUF1186 domain-containing protein</fullName>
    </recommendedName>
</protein>
<comment type="caution">
    <text evidence="2">The sequence shown here is derived from an EMBL/GenBank/DDBJ whole genome shotgun (WGS) entry which is preliminary data.</text>
</comment>
<feature type="compositionally biased region" description="Basic residues" evidence="1">
    <location>
        <begin position="295"/>
        <end position="317"/>
    </location>
</feature>
<sequence>MMTPQEIMTALDEPYAPYQREAVEAAVAQQETITPLLLQHLEPIASDPQRWLALEDQGPTLLYTLVLLPHFRETRAHPHVVTLATLPKALAEPLLGDAITELLPMALWRTSGGDTTSIQEVAKDRNAYGHGRGAAVAALTEAALLGELDVEATKATLGEWLADDDFAELGDPVWVSLLTNLLSLYATEYVHLLRRRIHEEYIDPWLVPESEIDSTFNRDREAVLAEGRKWAKRHFPEDVHSHLASWASFQPGFWDEPGGDDGSGGGVFVSQDLPPLFGGVEPAGRLSPKLASKDPKKKKQKRKQQKRDRKANRKKRK</sequence>
<evidence type="ECO:0000256" key="1">
    <source>
        <dbReference type="SAM" id="MobiDB-lite"/>
    </source>
</evidence>